<evidence type="ECO:0000256" key="3">
    <source>
        <dbReference type="ARBA" id="ARBA00022723"/>
    </source>
</evidence>
<dbReference type="PROSITE" id="PS00028">
    <property type="entry name" value="ZINC_FINGER_C2H2_1"/>
    <property type="match status" value="3"/>
</dbReference>
<gene>
    <name evidence="14" type="ORF">BGZ80_007411</name>
</gene>
<sequence>MAVQINGTTTSCGDNDSIEGTDDDDHEIRKQFYEASCLSPSTPPLSPQSIDYNGQGGLSRFHVPSFSNGPHYANDLGNGGHTFGDAANVPCSVRKIKAEEEVDENKKRTSIKKVKEEGNDSELRPFQCEFCQKDFRRQYNLNAHLKTHLEERIHACNECPKTFLRPYDLSRHQRIHTLDKPYKCRICSQIFIRNDAIWRHYRKAHKGHPEVPTSRRDKKKHIGSSNVGALVTRVVSAAASNSRAKSASRKAKSKAMMAATLNTKLTDNTQI</sequence>
<dbReference type="InterPro" id="IPR013087">
    <property type="entry name" value="Znf_C2H2_type"/>
</dbReference>
<keyword evidence="4" id="KW-0677">Repeat</keyword>
<dbReference type="Gene3D" id="3.30.160.60">
    <property type="entry name" value="Classic Zinc Finger"/>
    <property type="match status" value="3"/>
</dbReference>
<dbReference type="PANTHER" id="PTHR24394:SF44">
    <property type="entry name" value="ZINC FINGER PROTEIN 271-LIKE"/>
    <property type="match status" value="1"/>
</dbReference>
<keyword evidence="9" id="KW-0804">Transcription</keyword>
<accession>A0A9P6SS45</accession>
<evidence type="ECO:0000256" key="7">
    <source>
        <dbReference type="ARBA" id="ARBA00023015"/>
    </source>
</evidence>
<evidence type="ECO:0000256" key="2">
    <source>
        <dbReference type="ARBA" id="ARBA00006991"/>
    </source>
</evidence>
<dbReference type="FunFam" id="3.30.160.60:FF:000188">
    <property type="entry name" value="Zinc finger protein 787"/>
    <property type="match status" value="1"/>
</dbReference>
<evidence type="ECO:0000256" key="12">
    <source>
        <dbReference type="SAM" id="MobiDB-lite"/>
    </source>
</evidence>
<evidence type="ECO:0000256" key="11">
    <source>
        <dbReference type="PROSITE-ProRule" id="PRU00042"/>
    </source>
</evidence>
<keyword evidence="6" id="KW-0862">Zinc</keyword>
<dbReference type="FunFam" id="3.30.160.60:FF:000621">
    <property type="entry name" value="FLT3-interacting zinc finger 1"/>
    <property type="match status" value="1"/>
</dbReference>
<feature type="domain" description="C2H2-type" evidence="13">
    <location>
        <begin position="126"/>
        <end position="153"/>
    </location>
</feature>
<reference evidence="14" key="1">
    <citation type="journal article" date="2020" name="Fungal Divers.">
        <title>Resolving the Mortierellaceae phylogeny through synthesis of multi-gene phylogenetics and phylogenomics.</title>
        <authorList>
            <person name="Vandepol N."/>
            <person name="Liber J."/>
            <person name="Desiro A."/>
            <person name="Na H."/>
            <person name="Kennedy M."/>
            <person name="Barry K."/>
            <person name="Grigoriev I.V."/>
            <person name="Miller A.N."/>
            <person name="O'Donnell K."/>
            <person name="Stajich J.E."/>
            <person name="Bonito G."/>
        </authorList>
    </citation>
    <scope>NUCLEOTIDE SEQUENCE</scope>
    <source>
        <strain evidence="14">NRRL 2769</strain>
    </source>
</reference>
<evidence type="ECO:0000313" key="14">
    <source>
        <dbReference type="EMBL" id="KAF9995813.1"/>
    </source>
</evidence>
<keyword evidence="5 11" id="KW-0863">Zinc-finger</keyword>
<keyword evidence="10" id="KW-0539">Nucleus</keyword>
<evidence type="ECO:0000256" key="9">
    <source>
        <dbReference type="ARBA" id="ARBA00023163"/>
    </source>
</evidence>
<proteinExistence type="inferred from homology"/>
<comment type="subcellular location">
    <subcellularLocation>
        <location evidence="1">Nucleus</location>
    </subcellularLocation>
</comment>
<dbReference type="SUPFAM" id="SSF57667">
    <property type="entry name" value="beta-beta-alpha zinc fingers"/>
    <property type="match status" value="2"/>
</dbReference>
<evidence type="ECO:0000256" key="1">
    <source>
        <dbReference type="ARBA" id="ARBA00004123"/>
    </source>
</evidence>
<protein>
    <recommendedName>
        <fullName evidence="13">C2H2-type domain-containing protein</fullName>
    </recommendedName>
</protein>
<keyword evidence="7" id="KW-0805">Transcription regulation</keyword>
<keyword evidence="8" id="KW-0238">DNA-binding</keyword>
<evidence type="ECO:0000256" key="5">
    <source>
        <dbReference type="ARBA" id="ARBA00022771"/>
    </source>
</evidence>
<dbReference type="AlphaFoldDB" id="A0A9P6SS45"/>
<evidence type="ECO:0000256" key="6">
    <source>
        <dbReference type="ARBA" id="ARBA00022833"/>
    </source>
</evidence>
<dbReference type="PROSITE" id="PS50157">
    <property type="entry name" value="ZINC_FINGER_C2H2_2"/>
    <property type="match status" value="3"/>
</dbReference>
<dbReference type="PANTHER" id="PTHR24394">
    <property type="entry name" value="ZINC FINGER PROTEIN"/>
    <property type="match status" value="1"/>
</dbReference>
<comment type="similarity">
    <text evidence="2">Belongs to the krueppel C2H2-type zinc-finger protein family.</text>
</comment>
<feature type="compositionally biased region" description="Polar residues" evidence="12">
    <location>
        <begin position="1"/>
        <end position="14"/>
    </location>
</feature>
<dbReference type="Proteomes" id="UP000703661">
    <property type="component" value="Unassembled WGS sequence"/>
</dbReference>
<dbReference type="SMART" id="SM00355">
    <property type="entry name" value="ZnF_C2H2"/>
    <property type="match status" value="3"/>
</dbReference>
<dbReference type="InterPro" id="IPR036236">
    <property type="entry name" value="Znf_C2H2_sf"/>
</dbReference>
<organism evidence="14 15">
    <name type="scientific">Entomortierella chlamydospora</name>
    <dbReference type="NCBI Taxonomy" id="101097"/>
    <lineage>
        <taxon>Eukaryota</taxon>
        <taxon>Fungi</taxon>
        <taxon>Fungi incertae sedis</taxon>
        <taxon>Mucoromycota</taxon>
        <taxon>Mortierellomycotina</taxon>
        <taxon>Mortierellomycetes</taxon>
        <taxon>Mortierellales</taxon>
        <taxon>Mortierellaceae</taxon>
        <taxon>Entomortierella</taxon>
    </lineage>
</organism>
<dbReference type="GO" id="GO:0008270">
    <property type="term" value="F:zinc ion binding"/>
    <property type="evidence" value="ECO:0007669"/>
    <property type="project" value="UniProtKB-KW"/>
</dbReference>
<feature type="domain" description="C2H2-type" evidence="13">
    <location>
        <begin position="154"/>
        <end position="181"/>
    </location>
</feature>
<keyword evidence="3" id="KW-0479">Metal-binding</keyword>
<dbReference type="EMBL" id="JAAAID010003790">
    <property type="protein sequence ID" value="KAF9995813.1"/>
    <property type="molecule type" value="Genomic_DNA"/>
</dbReference>
<comment type="caution">
    <text evidence="14">The sequence shown here is derived from an EMBL/GenBank/DDBJ whole genome shotgun (WGS) entry which is preliminary data.</text>
</comment>
<dbReference type="GO" id="GO:0005634">
    <property type="term" value="C:nucleus"/>
    <property type="evidence" value="ECO:0007669"/>
    <property type="project" value="UniProtKB-SubCell"/>
</dbReference>
<feature type="region of interest" description="Disordered" evidence="12">
    <location>
        <begin position="1"/>
        <end position="23"/>
    </location>
</feature>
<dbReference type="GO" id="GO:0000981">
    <property type="term" value="F:DNA-binding transcription factor activity, RNA polymerase II-specific"/>
    <property type="evidence" value="ECO:0007669"/>
    <property type="project" value="TreeGrafter"/>
</dbReference>
<name>A0A9P6SS45_9FUNG</name>
<evidence type="ECO:0000256" key="10">
    <source>
        <dbReference type="ARBA" id="ARBA00023242"/>
    </source>
</evidence>
<evidence type="ECO:0000259" key="13">
    <source>
        <dbReference type="PROSITE" id="PS50157"/>
    </source>
</evidence>
<evidence type="ECO:0000256" key="4">
    <source>
        <dbReference type="ARBA" id="ARBA00022737"/>
    </source>
</evidence>
<evidence type="ECO:0000256" key="8">
    <source>
        <dbReference type="ARBA" id="ARBA00023125"/>
    </source>
</evidence>
<evidence type="ECO:0000313" key="15">
    <source>
        <dbReference type="Proteomes" id="UP000703661"/>
    </source>
</evidence>
<keyword evidence="15" id="KW-1185">Reference proteome</keyword>
<dbReference type="Pfam" id="PF00096">
    <property type="entry name" value="zf-C2H2"/>
    <property type="match status" value="3"/>
</dbReference>
<feature type="domain" description="C2H2-type" evidence="13">
    <location>
        <begin position="182"/>
        <end position="210"/>
    </location>
</feature>
<dbReference type="GO" id="GO:0003677">
    <property type="term" value="F:DNA binding"/>
    <property type="evidence" value="ECO:0007669"/>
    <property type="project" value="UniProtKB-KW"/>
</dbReference>